<reference evidence="2 3" key="1">
    <citation type="journal article" date="2024" name="Chem. Sci.">
        <title>Discovery of megapolipeptins by genome mining of a Burkholderiales bacteria collection.</title>
        <authorList>
            <person name="Paulo B.S."/>
            <person name="Recchia M.J.J."/>
            <person name="Lee S."/>
            <person name="Fergusson C.H."/>
            <person name="Romanowski S.B."/>
            <person name="Hernandez A."/>
            <person name="Krull N."/>
            <person name="Liu D.Y."/>
            <person name="Cavanagh H."/>
            <person name="Bos A."/>
            <person name="Gray C.A."/>
            <person name="Murphy B.T."/>
            <person name="Linington R.G."/>
            <person name="Eustaquio A.S."/>
        </authorList>
    </citation>
    <scope>NUCLEOTIDE SEQUENCE [LARGE SCALE GENOMIC DNA]</scope>
    <source>
        <strain evidence="2 3">RL21-008-BIB-A</strain>
    </source>
</reference>
<sequence length="246" mass="26782">MKIIPSVFAFTLAAVAAAVSLPASAHYLWSENTRQGNAIYFGGVDENIREKSPGKLDDFTSLTLQVQRMEKGQVTSEERVARKGTLAFAAGKPIPATASLIGSDLAVPVKDLSAYKLGILKLNFYVRHVQIDKVFPAVLALDAVPTGVPGQLRVSFNGQPLPAFKAKLIAPNGWTSELKTDAAGLVQLSTPWRGNYVIEATYFENASGEFQGQHFERIRHRLGLTVVQPKGPATFVPDYHEHEHAD</sequence>
<evidence type="ECO:0008006" key="4">
    <source>
        <dbReference type="Google" id="ProtNLM"/>
    </source>
</evidence>
<accession>A0ABW9A5U0</accession>
<keyword evidence="1" id="KW-0732">Signal</keyword>
<feature type="signal peptide" evidence="1">
    <location>
        <begin position="1"/>
        <end position="25"/>
    </location>
</feature>
<organism evidence="2 3">
    <name type="scientific">Herbaspirillum lusitanum</name>
    <dbReference type="NCBI Taxonomy" id="213312"/>
    <lineage>
        <taxon>Bacteria</taxon>
        <taxon>Pseudomonadati</taxon>
        <taxon>Pseudomonadota</taxon>
        <taxon>Betaproteobacteria</taxon>
        <taxon>Burkholderiales</taxon>
        <taxon>Oxalobacteraceae</taxon>
        <taxon>Herbaspirillum</taxon>
    </lineage>
</organism>
<evidence type="ECO:0000313" key="3">
    <source>
        <dbReference type="Proteomes" id="UP001629246"/>
    </source>
</evidence>
<dbReference type="EMBL" id="JAQQFM010000002">
    <property type="protein sequence ID" value="MFL9923240.1"/>
    <property type="molecule type" value="Genomic_DNA"/>
</dbReference>
<keyword evidence="3" id="KW-1185">Reference proteome</keyword>
<comment type="caution">
    <text evidence="2">The sequence shown here is derived from an EMBL/GenBank/DDBJ whole genome shotgun (WGS) entry which is preliminary data.</text>
</comment>
<evidence type="ECO:0000313" key="2">
    <source>
        <dbReference type="EMBL" id="MFL9923240.1"/>
    </source>
</evidence>
<proteinExistence type="predicted"/>
<evidence type="ECO:0000256" key="1">
    <source>
        <dbReference type="SAM" id="SignalP"/>
    </source>
</evidence>
<gene>
    <name evidence="2" type="ORF">PQR62_03110</name>
</gene>
<dbReference type="Proteomes" id="UP001629246">
    <property type="component" value="Unassembled WGS sequence"/>
</dbReference>
<dbReference type="RefSeq" id="WP_408154715.1">
    <property type="nucleotide sequence ID" value="NZ_JAQQFM010000002.1"/>
</dbReference>
<protein>
    <recommendedName>
        <fullName evidence="4">DUF4198 domain-containing protein</fullName>
    </recommendedName>
</protein>
<feature type="chain" id="PRO_5046914269" description="DUF4198 domain-containing protein" evidence="1">
    <location>
        <begin position="26"/>
        <end position="246"/>
    </location>
</feature>
<name>A0ABW9A5U0_9BURK</name>